<gene>
    <name evidence="3" type="ORF">H8N03_22825</name>
</gene>
<evidence type="ECO:0000313" key="3">
    <source>
        <dbReference type="EMBL" id="MBC5785792.1"/>
    </source>
</evidence>
<dbReference type="AlphaFoldDB" id="A0A923MTX7"/>
<dbReference type="Pfam" id="PF00188">
    <property type="entry name" value="CAP"/>
    <property type="match status" value="1"/>
</dbReference>
<feature type="chain" id="PRO_5036881129" evidence="1">
    <location>
        <begin position="22"/>
        <end position="179"/>
    </location>
</feature>
<protein>
    <submittedName>
        <fullName evidence="3">CAP domain-containing protein</fullName>
    </submittedName>
</protein>
<keyword evidence="4" id="KW-1185">Reference proteome</keyword>
<dbReference type="CDD" id="cd05379">
    <property type="entry name" value="CAP_bacterial"/>
    <property type="match status" value="1"/>
</dbReference>
<name>A0A923MTX7_9BURK</name>
<dbReference type="Gene3D" id="3.40.33.10">
    <property type="entry name" value="CAP"/>
    <property type="match status" value="1"/>
</dbReference>
<dbReference type="InterPro" id="IPR014044">
    <property type="entry name" value="CAP_dom"/>
</dbReference>
<evidence type="ECO:0000259" key="2">
    <source>
        <dbReference type="Pfam" id="PF00188"/>
    </source>
</evidence>
<organism evidence="3 4">
    <name type="scientific">Ramlibacter cellulosilyticus</name>
    <dbReference type="NCBI Taxonomy" id="2764187"/>
    <lineage>
        <taxon>Bacteria</taxon>
        <taxon>Pseudomonadati</taxon>
        <taxon>Pseudomonadota</taxon>
        <taxon>Betaproteobacteria</taxon>
        <taxon>Burkholderiales</taxon>
        <taxon>Comamonadaceae</taxon>
        <taxon>Ramlibacter</taxon>
    </lineage>
</organism>
<sequence>MQYRRRALAAFVLAASSWAPAVADATAFSVVSRPHGFVASCSVDAGEALRRINAARAAGQRCGWRKMPPARALHWDGTLQSVAAAHSRDMARRNYFDHRTPEGRTVRDRVARTGYKSRLVGENLAGGDRDLGGALQGWIDSPAHCENLMNPEFNEVAVACVGQRDSQWGTYWTMMLGKR</sequence>
<reference evidence="3" key="1">
    <citation type="submission" date="2020-08" db="EMBL/GenBank/DDBJ databases">
        <title>Ramlibacter sp. USB13 16S ribosomal RNA gene genome sequencing and assembly.</title>
        <authorList>
            <person name="Kang M."/>
        </authorList>
    </citation>
    <scope>NUCLEOTIDE SEQUENCE</scope>
    <source>
        <strain evidence="3">USB13</strain>
    </source>
</reference>
<keyword evidence="1" id="KW-0732">Signal</keyword>
<dbReference type="SUPFAM" id="SSF55797">
    <property type="entry name" value="PR-1-like"/>
    <property type="match status" value="1"/>
</dbReference>
<dbReference type="PANTHER" id="PTHR31157:SF1">
    <property type="entry name" value="SCP DOMAIN-CONTAINING PROTEIN"/>
    <property type="match status" value="1"/>
</dbReference>
<accession>A0A923MTX7</accession>
<dbReference type="EMBL" id="JACORT010000012">
    <property type="protein sequence ID" value="MBC5785792.1"/>
    <property type="molecule type" value="Genomic_DNA"/>
</dbReference>
<dbReference type="RefSeq" id="WP_187078533.1">
    <property type="nucleotide sequence ID" value="NZ_JACORT010000012.1"/>
</dbReference>
<dbReference type="PANTHER" id="PTHR31157">
    <property type="entry name" value="SCP DOMAIN-CONTAINING PROTEIN"/>
    <property type="match status" value="1"/>
</dbReference>
<dbReference type="InterPro" id="IPR035940">
    <property type="entry name" value="CAP_sf"/>
</dbReference>
<feature type="domain" description="SCP" evidence="2">
    <location>
        <begin position="50"/>
        <end position="174"/>
    </location>
</feature>
<dbReference type="Proteomes" id="UP000608513">
    <property type="component" value="Unassembled WGS sequence"/>
</dbReference>
<feature type="signal peptide" evidence="1">
    <location>
        <begin position="1"/>
        <end position="21"/>
    </location>
</feature>
<proteinExistence type="predicted"/>
<evidence type="ECO:0000313" key="4">
    <source>
        <dbReference type="Proteomes" id="UP000608513"/>
    </source>
</evidence>
<comment type="caution">
    <text evidence="3">The sequence shown here is derived from an EMBL/GenBank/DDBJ whole genome shotgun (WGS) entry which is preliminary data.</text>
</comment>
<evidence type="ECO:0000256" key="1">
    <source>
        <dbReference type="SAM" id="SignalP"/>
    </source>
</evidence>